<gene>
    <name evidence="1" type="ORF">ACFFUQ_16110</name>
</gene>
<dbReference type="InterPro" id="IPR038493">
    <property type="entry name" value="MqsR_sf"/>
</dbReference>
<sequence>MVLEREVKIFLSELKQFLKIWPIVFLHRPKNSLQNLADIGITAKRRLEIILDLEIEDYSQGPLSETQQNGTAMWVFGKVVKKTEVYIKLTVNKDSNHVICISFHIAEDTMNYPLKVK</sequence>
<dbReference type="InterPro" id="IPR031451">
    <property type="entry name" value="MqsR_toxin"/>
</dbReference>
<evidence type="ECO:0000313" key="2">
    <source>
        <dbReference type="Proteomes" id="UP001589589"/>
    </source>
</evidence>
<dbReference type="Gene3D" id="3.30.2310.40">
    <property type="match status" value="1"/>
</dbReference>
<keyword evidence="2" id="KW-1185">Reference proteome</keyword>
<proteinExistence type="predicted"/>
<accession>A0ABV5FPS3</accession>
<name>A0ABV5FPS3_9FLAO</name>
<protein>
    <submittedName>
        <fullName evidence="1">Type II toxin-antitoxin system MqsR family toxin</fullName>
    </submittedName>
</protein>
<reference evidence="1 2" key="1">
    <citation type="submission" date="2024-09" db="EMBL/GenBank/DDBJ databases">
        <authorList>
            <person name="Sun Q."/>
            <person name="Mori K."/>
        </authorList>
    </citation>
    <scope>NUCLEOTIDE SEQUENCE [LARGE SCALE GENOMIC DNA]</scope>
    <source>
        <strain evidence="1 2">CECT 7908</strain>
    </source>
</reference>
<dbReference type="Proteomes" id="UP001589589">
    <property type="component" value="Unassembled WGS sequence"/>
</dbReference>
<dbReference type="EMBL" id="JBHMEX010000052">
    <property type="protein sequence ID" value="MFB9065546.1"/>
    <property type="molecule type" value="Genomic_DNA"/>
</dbReference>
<organism evidence="1 2">
    <name type="scientific">Flavobacterium branchiarum</name>
    <dbReference type="NCBI Taxonomy" id="1114870"/>
    <lineage>
        <taxon>Bacteria</taxon>
        <taxon>Pseudomonadati</taxon>
        <taxon>Bacteroidota</taxon>
        <taxon>Flavobacteriia</taxon>
        <taxon>Flavobacteriales</taxon>
        <taxon>Flavobacteriaceae</taxon>
        <taxon>Flavobacterium</taxon>
    </lineage>
</organism>
<evidence type="ECO:0000313" key="1">
    <source>
        <dbReference type="EMBL" id="MFB9065546.1"/>
    </source>
</evidence>
<dbReference type="RefSeq" id="WP_290267990.1">
    <property type="nucleotide sequence ID" value="NZ_JAUFQQ010000005.1"/>
</dbReference>
<comment type="caution">
    <text evidence="1">The sequence shown here is derived from an EMBL/GenBank/DDBJ whole genome shotgun (WGS) entry which is preliminary data.</text>
</comment>
<dbReference type="Pfam" id="PF15723">
    <property type="entry name" value="MqsR_toxin"/>
    <property type="match status" value="1"/>
</dbReference>